<dbReference type="AlphaFoldDB" id="S8CEM6"/>
<dbReference type="Proteomes" id="UP000015453">
    <property type="component" value="Unassembled WGS sequence"/>
</dbReference>
<evidence type="ECO:0000313" key="2">
    <source>
        <dbReference type="EMBL" id="EPS65310.1"/>
    </source>
</evidence>
<organism evidence="2 3">
    <name type="scientific">Genlisea aurea</name>
    <dbReference type="NCBI Taxonomy" id="192259"/>
    <lineage>
        <taxon>Eukaryota</taxon>
        <taxon>Viridiplantae</taxon>
        <taxon>Streptophyta</taxon>
        <taxon>Embryophyta</taxon>
        <taxon>Tracheophyta</taxon>
        <taxon>Spermatophyta</taxon>
        <taxon>Magnoliopsida</taxon>
        <taxon>eudicotyledons</taxon>
        <taxon>Gunneridae</taxon>
        <taxon>Pentapetalae</taxon>
        <taxon>asterids</taxon>
        <taxon>lamiids</taxon>
        <taxon>Lamiales</taxon>
        <taxon>Lentibulariaceae</taxon>
        <taxon>Genlisea</taxon>
    </lineage>
</organism>
<evidence type="ECO:0000313" key="3">
    <source>
        <dbReference type="Proteomes" id="UP000015453"/>
    </source>
</evidence>
<proteinExistence type="predicted"/>
<feature type="chain" id="PRO_5004549128" description="MD-2-related lipid-recognition domain-containing protein" evidence="1">
    <location>
        <begin position="22"/>
        <end position="142"/>
    </location>
</feature>
<sequence length="142" mass="14911">MDFSKIVLVSLVALFASSSRANLTPPECFFDGLTITGSVDCPNNSSQAISGASVNLLANAPPFIVFYNQTTTNATGSFNLTVTLNSFPPFISDLAFPDAFYLNVSLPTGSCGYSNGSFLIYNGISQLEINACLYGANNPALG</sequence>
<name>S8CEM6_9LAMI</name>
<keyword evidence="3" id="KW-1185">Reference proteome</keyword>
<gene>
    <name evidence="2" type="ORF">M569_09470</name>
</gene>
<feature type="signal peptide" evidence="1">
    <location>
        <begin position="1"/>
        <end position="21"/>
    </location>
</feature>
<evidence type="ECO:0000256" key="1">
    <source>
        <dbReference type="SAM" id="SignalP"/>
    </source>
</evidence>
<evidence type="ECO:0008006" key="4">
    <source>
        <dbReference type="Google" id="ProtNLM"/>
    </source>
</evidence>
<protein>
    <recommendedName>
        <fullName evidence="4">MD-2-related lipid-recognition domain-containing protein</fullName>
    </recommendedName>
</protein>
<dbReference type="EMBL" id="AUSU01004317">
    <property type="protein sequence ID" value="EPS65310.1"/>
    <property type="molecule type" value="Genomic_DNA"/>
</dbReference>
<comment type="caution">
    <text evidence="2">The sequence shown here is derived from an EMBL/GenBank/DDBJ whole genome shotgun (WGS) entry which is preliminary data.</text>
</comment>
<reference evidence="2 3" key="1">
    <citation type="journal article" date="2013" name="BMC Genomics">
        <title>The miniature genome of a carnivorous plant Genlisea aurea contains a low number of genes and short non-coding sequences.</title>
        <authorList>
            <person name="Leushkin E.V."/>
            <person name="Sutormin R.A."/>
            <person name="Nabieva E.R."/>
            <person name="Penin A.A."/>
            <person name="Kondrashov A.S."/>
            <person name="Logacheva M.D."/>
        </authorList>
    </citation>
    <scope>NUCLEOTIDE SEQUENCE [LARGE SCALE GENOMIC DNA]</scope>
</reference>
<keyword evidence="1" id="KW-0732">Signal</keyword>
<accession>S8CEM6</accession>